<sequence length="100" mass="11164">MKFTLTAILLCLAPLVYSAPGPGGVDHGYCTGYCTPGPERCGDGWYSWHEIWAKCWRCCTNAYSIRRYNIMYSDIVAITRVVLPLHLIALGTPSFHLDGH</sequence>
<dbReference type="EMBL" id="DS547159">
    <property type="protein sequence ID" value="EDQ99774.1"/>
    <property type="molecule type" value="Genomic_DNA"/>
</dbReference>
<dbReference type="Proteomes" id="UP000001194">
    <property type="component" value="Unassembled WGS sequence"/>
</dbReference>
<dbReference type="KEGG" id="lbc:LACBIDRAFT_334759"/>
<dbReference type="GeneID" id="6085212"/>
<evidence type="ECO:0000313" key="3">
    <source>
        <dbReference type="Proteomes" id="UP000001194"/>
    </source>
</evidence>
<dbReference type="InParanoid" id="B0E076"/>
<keyword evidence="1" id="KW-0732">Signal</keyword>
<protein>
    <submittedName>
        <fullName evidence="2">Predicted protein</fullName>
    </submittedName>
</protein>
<dbReference type="AlphaFoldDB" id="B0E076"/>
<evidence type="ECO:0000313" key="2">
    <source>
        <dbReference type="EMBL" id="EDQ99774.1"/>
    </source>
</evidence>
<dbReference type="OrthoDB" id="10421528at2759"/>
<dbReference type="HOGENOM" id="CLU_2306629_0_0_1"/>
<feature type="chain" id="PRO_5002749357" evidence="1">
    <location>
        <begin position="19"/>
        <end position="100"/>
    </location>
</feature>
<evidence type="ECO:0000256" key="1">
    <source>
        <dbReference type="SAM" id="SignalP"/>
    </source>
</evidence>
<proteinExistence type="predicted"/>
<gene>
    <name evidence="2" type="ORF">LACBIDRAFT_334759</name>
</gene>
<dbReference type="RefSeq" id="XP_001889610.1">
    <property type="nucleotide sequence ID" value="XM_001889575.1"/>
</dbReference>
<organism evidence="3">
    <name type="scientific">Laccaria bicolor (strain S238N-H82 / ATCC MYA-4686)</name>
    <name type="common">Bicoloured deceiver</name>
    <name type="synonym">Laccaria laccata var. bicolor</name>
    <dbReference type="NCBI Taxonomy" id="486041"/>
    <lineage>
        <taxon>Eukaryota</taxon>
        <taxon>Fungi</taxon>
        <taxon>Dikarya</taxon>
        <taxon>Basidiomycota</taxon>
        <taxon>Agaricomycotina</taxon>
        <taxon>Agaricomycetes</taxon>
        <taxon>Agaricomycetidae</taxon>
        <taxon>Agaricales</taxon>
        <taxon>Agaricineae</taxon>
        <taxon>Hydnangiaceae</taxon>
        <taxon>Laccaria</taxon>
    </lineage>
</organism>
<keyword evidence="3" id="KW-1185">Reference proteome</keyword>
<accession>B0E076</accession>
<name>B0E076_LACBS</name>
<reference evidence="2 3" key="1">
    <citation type="journal article" date="2008" name="Nature">
        <title>The genome of Laccaria bicolor provides insights into mycorrhizal symbiosis.</title>
        <authorList>
            <person name="Martin F."/>
            <person name="Aerts A."/>
            <person name="Ahren D."/>
            <person name="Brun A."/>
            <person name="Danchin E.G.J."/>
            <person name="Duchaussoy F."/>
            <person name="Gibon J."/>
            <person name="Kohler A."/>
            <person name="Lindquist E."/>
            <person name="Pereda V."/>
            <person name="Salamov A."/>
            <person name="Shapiro H.J."/>
            <person name="Wuyts J."/>
            <person name="Blaudez D."/>
            <person name="Buee M."/>
            <person name="Brokstein P."/>
            <person name="Canbaeck B."/>
            <person name="Cohen D."/>
            <person name="Courty P.E."/>
            <person name="Coutinho P.M."/>
            <person name="Delaruelle C."/>
            <person name="Detter J.C."/>
            <person name="Deveau A."/>
            <person name="DiFazio S."/>
            <person name="Duplessis S."/>
            <person name="Fraissinet-Tachet L."/>
            <person name="Lucic E."/>
            <person name="Frey-Klett P."/>
            <person name="Fourrey C."/>
            <person name="Feussner I."/>
            <person name="Gay G."/>
            <person name="Grimwood J."/>
            <person name="Hoegger P.J."/>
            <person name="Jain P."/>
            <person name="Kilaru S."/>
            <person name="Labbe J."/>
            <person name="Lin Y.C."/>
            <person name="Legue V."/>
            <person name="Le Tacon F."/>
            <person name="Marmeisse R."/>
            <person name="Melayah D."/>
            <person name="Montanini B."/>
            <person name="Muratet M."/>
            <person name="Nehls U."/>
            <person name="Niculita-Hirzel H."/>
            <person name="Oudot-Le Secq M.P."/>
            <person name="Peter M."/>
            <person name="Quesneville H."/>
            <person name="Rajashekar B."/>
            <person name="Reich M."/>
            <person name="Rouhier N."/>
            <person name="Schmutz J."/>
            <person name="Yin T."/>
            <person name="Chalot M."/>
            <person name="Henrissat B."/>
            <person name="Kuees U."/>
            <person name="Lucas S."/>
            <person name="Van de Peer Y."/>
            <person name="Podila G.K."/>
            <person name="Polle A."/>
            <person name="Pukkila P.J."/>
            <person name="Richardson P.M."/>
            <person name="Rouze P."/>
            <person name="Sanders I.R."/>
            <person name="Stajich J.E."/>
            <person name="Tunlid A."/>
            <person name="Tuskan G."/>
            <person name="Grigoriev I.V."/>
        </authorList>
    </citation>
    <scope>NUCLEOTIDE SEQUENCE [LARGE SCALE GENOMIC DNA]</scope>
    <source>
        <strain evidence="3">S238N-H82 / ATCC MYA-4686</strain>
    </source>
</reference>
<feature type="signal peptide" evidence="1">
    <location>
        <begin position="1"/>
        <end position="18"/>
    </location>
</feature>